<dbReference type="Proteomes" id="UP000055590">
    <property type="component" value="Chromosome"/>
</dbReference>
<keyword evidence="1" id="KW-1133">Transmembrane helix</keyword>
<protein>
    <submittedName>
        <fullName evidence="2">Uncharacterized protein</fullName>
    </submittedName>
</protein>
<organism evidence="2 3">
    <name type="scientific">Vulgatibacter incomptus</name>
    <dbReference type="NCBI Taxonomy" id="1391653"/>
    <lineage>
        <taxon>Bacteria</taxon>
        <taxon>Pseudomonadati</taxon>
        <taxon>Myxococcota</taxon>
        <taxon>Myxococcia</taxon>
        <taxon>Myxococcales</taxon>
        <taxon>Cystobacterineae</taxon>
        <taxon>Vulgatibacteraceae</taxon>
        <taxon>Vulgatibacter</taxon>
    </lineage>
</organism>
<accession>A0A0K1PBQ1</accession>
<dbReference type="STRING" id="1391653.AKJ08_1218"/>
<keyword evidence="3" id="KW-1185">Reference proteome</keyword>
<gene>
    <name evidence="2" type="ORF">AKJ08_1218</name>
</gene>
<name>A0A0K1PBQ1_9BACT</name>
<dbReference type="AlphaFoldDB" id="A0A0K1PBQ1"/>
<reference evidence="2 3" key="1">
    <citation type="submission" date="2015-08" db="EMBL/GenBank/DDBJ databases">
        <authorList>
            <person name="Babu N.S."/>
            <person name="Beckwith C.J."/>
            <person name="Beseler K.G."/>
            <person name="Brison A."/>
            <person name="Carone J.V."/>
            <person name="Caskin T.P."/>
            <person name="Diamond M."/>
            <person name="Durham M.E."/>
            <person name="Foxe J.M."/>
            <person name="Go M."/>
            <person name="Henderson B.A."/>
            <person name="Jones I.B."/>
            <person name="McGettigan J.A."/>
            <person name="Micheletti S.J."/>
            <person name="Nasrallah M.E."/>
            <person name="Ortiz D."/>
            <person name="Piller C.R."/>
            <person name="Privatt S.R."/>
            <person name="Schneider S.L."/>
            <person name="Sharp S."/>
            <person name="Smith T.C."/>
            <person name="Stanton J.D."/>
            <person name="Ullery H.E."/>
            <person name="Wilson R.J."/>
            <person name="Serrano M.G."/>
            <person name="Buck G."/>
            <person name="Lee V."/>
            <person name="Wang Y."/>
            <person name="Carvalho R."/>
            <person name="Voegtly L."/>
            <person name="Shi R."/>
            <person name="Duckworth R."/>
            <person name="Johnson A."/>
            <person name="Loviza R."/>
            <person name="Walstead R."/>
            <person name="Shah Z."/>
            <person name="Kiflezghi M."/>
            <person name="Wade K."/>
            <person name="Ball S.L."/>
            <person name="Bradley K.W."/>
            <person name="Asai D.J."/>
            <person name="Bowman C.A."/>
            <person name="Russell D.A."/>
            <person name="Pope W.H."/>
            <person name="Jacobs-Sera D."/>
            <person name="Hendrix R.W."/>
            <person name="Hatfull G.F."/>
        </authorList>
    </citation>
    <scope>NUCLEOTIDE SEQUENCE [LARGE SCALE GENOMIC DNA]</scope>
    <source>
        <strain evidence="2 3">DSM 27710</strain>
    </source>
</reference>
<dbReference type="KEGG" id="vin:AKJ08_1218"/>
<feature type="transmembrane region" description="Helical" evidence="1">
    <location>
        <begin position="205"/>
        <end position="228"/>
    </location>
</feature>
<dbReference type="RefSeq" id="WP_157370518.1">
    <property type="nucleotide sequence ID" value="NZ_CP012332.1"/>
</dbReference>
<dbReference type="EMBL" id="CP012332">
    <property type="protein sequence ID" value="AKU90831.1"/>
    <property type="molecule type" value="Genomic_DNA"/>
</dbReference>
<evidence type="ECO:0000313" key="2">
    <source>
        <dbReference type="EMBL" id="AKU90831.1"/>
    </source>
</evidence>
<keyword evidence="1" id="KW-0472">Membrane</keyword>
<evidence type="ECO:0000256" key="1">
    <source>
        <dbReference type="SAM" id="Phobius"/>
    </source>
</evidence>
<sequence length="229" mass="24281">MTKTTSAAENASPNEAAELLRALWAKHLVVTRAALSQAIGKLHVEQARSGTKVTADSPIFSTAIHRHLETLVRTVVAEFKAEAVPEPATSQFLASEAVTLLEGLIERAVIGSYAYLDRLPGYFETRDRSESTMVVVLEQVASTEIRAIKASAKFVRPVATEQLSANVGSSVIITGDQNRVITGDGNYVRVTKIDPNAEGGAGWPLWLKLAGAVLGFLAAAVSAVTALAN</sequence>
<proteinExistence type="predicted"/>
<evidence type="ECO:0000313" key="3">
    <source>
        <dbReference type="Proteomes" id="UP000055590"/>
    </source>
</evidence>
<keyword evidence="1" id="KW-0812">Transmembrane</keyword>